<organism evidence="1 2">
    <name type="scientific">Streptomyces thermolilacinus SPC6</name>
    <dbReference type="NCBI Taxonomy" id="1306406"/>
    <lineage>
        <taxon>Bacteria</taxon>
        <taxon>Bacillati</taxon>
        <taxon>Actinomycetota</taxon>
        <taxon>Actinomycetes</taxon>
        <taxon>Kitasatosporales</taxon>
        <taxon>Streptomycetaceae</taxon>
        <taxon>Streptomyces</taxon>
    </lineage>
</organism>
<sequence length="141" mass="15189">MYVVGVLVVLLGGCDLADDKTPERVSNGTNALDVTVPGRPTPGSLALTEHVIARLKARDAEGLARYADADDTARDNAARWMARWGDAARRPATAHFGLGEKDASVDIRFTGERSPMSLLLVPEHEDAPYDDAYVVVLDDGR</sequence>
<name>A0A1D3DNR2_9ACTN</name>
<reference evidence="1 2" key="1">
    <citation type="journal article" date="2013" name="Genome Announc.">
        <title>Genome Sequence of Streptomyces violaceusniger Strain SPC6, a Halotolerant Streptomycete That Exhibits Rapid Growth and Development.</title>
        <authorList>
            <person name="Chen X."/>
            <person name="Zhang B."/>
            <person name="Zhang W."/>
            <person name="Wu X."/>
            <person name="Zhang M."/>
            <person name="Chen T."/>
            <person name="Liu G."/>
            <person name="Dyson P."/>
        </authorList>
    </citation>
    <scope>NUCLEOTIDE SEQUENCE [LARGE SCALE GENOMIC DNA]</scope>
    <source>
        <strain evidence="1 2">SPC6</strain>
    </source>
</reference>
<dbReference type="Proteomes" id="UP000095329">
    <property type="component" value="Unassembled WGS sequence"/>
</dbReference>
<proteinExistence type="predicted"/>
<evidence type="ECO:0008006" key="3">
    <source>
        <dbReference type="Google" id="ProtNLM"/>
    </source>
</evidence>
<protein>
    <recommendedName>
        <fullName evidence="3">DUF3887 domain-containing protein</fullName>
    </recommendedName>
</protein>
<accession>A0A1D3DNR2</accession>
<comment type="caution">
    <text evidence="1">The sequence shown here is derived from an EMBL/GenBank/DDBJ whole genome shotgun (WGS) entry which is preliminary data.</text>
</comment>
<dbReference type="AlphaFoldDB" id="A0A1D3DNR2"/>
<evidence type="ECO:0000313" key="1">
    <source>
        <dbReference type="EMBL" id="OEJ93954.1"/>
    </source>
</evidence>
<keyword evidence="2" id="KW-1185">Reference proteome</keyword>
<evidence type="ECO:0000313" key="2">
    <source>
        <dbReference type="Proteomes" id="UP000095329"/>
    </source>
</evidence>
<dbReference type="EMBL" id="ASHX02000001">
    <property type="protein sequence ID" value="OEJ93954.1"/>
    <property type="molecule type" value="Genomic_DNA"/>
</dbReference>
<gene>
    <name evidence="1" type="ORF">J116_005160</name>
</gene>